<organism evidence="2 3">
    <name type="scientific">Saonia flava</name>
    <dbReference type="NCBI Taxonomy" id="523696"/>
    <lineage>
        <taxon>Bacteria</taxon>
        <taxon>Pseudomonadati</taxon>
        <taxon>Bacteroidota</taxon>
        <taxon>Flavobacteriia</taxon>
        <taxon>Flavobacteriales</taxon>
        <taxon>Flavobacteriaceae</taxon>
        <taxon>Saonia</taxon>
    </lineage>
</organism>
<proteinExistence type="predicted"/>
<sequence length="898" mass="98589">MKKKLFKIVGIFLLLIIGALIALPFILEGKIGDIIKAKVNENVNATLDFTDADLSLVSNFPKANLTLKGVSLANKAPFEGDTLFAAKNLELNMSIKELFKSVDEPISITSLKIDGADLYIKIDTDENANYDIAKDSEDETDDSGEATTFNLSLESYEITNAHIVYNDLAGKLLLDISEMNHFGNGDLSLEKSELDTKTDAFVSFEMDSTKYLNKNIVKLDALIGIDLKENKYSFLKNEALVNQLPLVFDGFVKLNEDNQEVNINFKTPSSDFKNFLAVIPQEYSKNISNVTTTGNFEVTGEFTGIVDDTHIPKFNIQINSENASFKYPDLPKSVRNVHIDTKIVNTTGITEDTYVDINKLTFMIDEDKFNLTAKIADLMGNTKVNAHIKGNMNLANLSKAYPVPDGMDLKGLLKADITTAFDMASIENKKYENTKTSGTLDLKDFEYKSEELANPVAINSVAMDFNPKTVTLKEFNGKTGKTDFNATGTIHNLLGFMFNDEKVEGRFNLKSNQFSLNDFMVEEVAEEGATETSEEKIKIPSFLDCSIDATANTVLYDNLTLKDVSGNLRIQDEKAILTNMTSSMFDGKLGFNGEVSTKEEVPSFSMKLDMEQFKIGETFSALELFDVLAPIAKVLKGKLNSDIEISGKLTDDFTPDLATISGKVLAEVLATDINPNEAPLLSNLGSKLSFLDLKSLDLKGLKTMLDFKDGKVTVKPFTVNYNDIAVKVTGSHTFDKQLSYTATLDVPAKYLGTEINQLIAKIDEKELQNLTIPVTANIGGMYSNPTVSTDLTSGVKSLTTRLVELEKQKLLNQGKDKAKDLLGGILAGNTTPKDSTKPKNDTKEDVKEVLGGILGGKKEDSTVVKNDSVPQKKDAVKEAATNILGGLLGKKKKKDTVN</sequence>
<keyword evidence="3" id="KW-1185">Reference proteome</keyword>
<feature type="region of interest" description="Disordered" evidence="1">
    <location>
        <begin position="823"/>
        <end position="844"/>
    </location>
</feature>
<accession>A0A846QS42</accession>
<dbReference type="InterPro" id="IPR052894">
    <property type="entry name" value="AsmA-related"/>
</dbReference>
<dbReference type="GO" id="GO:0090313">
    <property type="term" value="P:regulation of protein targeting to membrane"/>
    <property type="evidence" value="ECO:0007669"/>
    <property type="project" value="TreeGrafter"/>
</dbReference>
<evidence type="ECO:0008006" key="4">
    <source>
        <dbReference type="Google" id="ProtNLM"/>
    </source>
</evidence>
<dbReference type="PANTHER" id="PTHR30441">
    <property type="entry name" value="DUF748 DOMAIN-CONTAINING PROTEIN"/>
    <property type="match status" value="1"/>
</dbReference>
<evidence type="ECO:0000313" key="3">
    <source>
        <dbReference type="Proteomes" id="UP000590442"/>
    </source>
</evidence>
<name>A0A846QS42_9FLAO</name>
<dbReference type="EMBL" id="JAATJJ010000001">
    <property type="protein sequence ID" value="NJB70888.1"/>
    <property type="molecule type" value="Genomic_DNA"/>
</dbReference>
<protein>
    <recommendedName>
        <fullName evidence="4">AsmA-like C-terminal region</fullName>
    </recommendedName>
</protein>
<gene>
    <name evidence="2" type="ORF">GGR42_001350</name>
</gene>
<dbReference type="AlphaFoldDB" id="A0A846QS42"/>
<dbReference type="CDD" id="cd10140">
    <property type="entry name" value="PFM_aerolysin_family"/>
    <property type="match status" value="1"/>
</dbReference>
<dbReference type="GO" id="GO:0005886">
    <property type="term" value="C:plasma membrane"/>
    <property type="evidence" value="ECO:0007669"/>
    <property type="project" value="TreeGrafter"/>
</dbReference>
<dbReference type="PANTHER" id="PTHR30441:SF8">
    <property type="entry name" value="DUF748 DOMAIN-CONTAINING PROTEIN"/>
    <property type="match status" value="1"/>
</dbReference>
<evidence type="ECO:0000256" key="1">
    <source>
        <dbReference type="SAM" id="MobiDB-lite"/>
    </source>
</evidence>
<comment type="caution">
    <text evidence="2">The sequence shown here is derived from an EMBL/GenBank/DDBJ whole genome shotgun (WGS) entry which is preliminary data.</text>
</comment>
<feature type="compositionally biased region" description="Basic and acidic residues" evidence="1">
    <location>
        <begin position="834"/>
        <end position="844"/>
    </location>
</feature>
<evidence type="ECO:0000313" key="2">
    <source>
        <dbReference type="EMBL" id="NJB70888.1"/>
    </source>
</evidence>
<reference evidence="2 3" key="1">
    <citation type="submission" date="2020-03" db="EMBL/GenBank/DDBJ databases">
        <title>Genomic Encyclopedia of Type Strains, Phase IV (KMG-IV): sequencing the most valuable type-strain genomes for metagenomic binning, comparative biology and taxonomic classification.</title>
        <authorList>
            <person name="Goeker M."/>
        </authorList>
    </citation>
    <scope>NUCLEOTIDE SEQUENCE [LARGE SCALE GENOMIC DNA]</scope>
    <source>
        <strain evidence="2 3">DSM 29762</strain>
    </source>
</reference>
<dbReference type="RefSeq" id="WP_167962146.1">
    <property type="nucleotide sequence ID" value="NZ_JAATJJ010000001.1"/>
</dbReference>
<dbReference type="Proteomes" id="UP000590442">
    <property type="component" value="Unassembled WGS sequence"/>
</dbReference>